<reference evidence="1" key="1">
    <citation type="journal article" date="2014" name="Int. J. Syst. Evol. Microbiol.">
        <title>Complete genome sequence of Corynebacterium casei LMG S-19264T (=DSM 44701T), isolated from a smear-ripened cheese.</title>
        <authorList>
            <consortium name="US DOE Joint Genome Institute (JGI-PGF)"/>
            <person name="Walter F."/>
            <person name="Albersmeier A."/>
            <person name="Kalinowski J."/>
            <person name="Ruckert C."/>
        </authorList>
    </citation>
    <scope>NUCLEOTIDE SEQUENCE</scope>
    <source>
        <strain evidence="1">KCTC 42590</strain>
    </source>
</reference>
<organism evidence="1 2">
    <name type="scientific">Kordiimonas sediminis</name>
    <dbReference type="NCBI Taxonomy" id="1735581"/>
    <lineage>
        <taxon>Bacteria</taxon>
        <taxon>Pseudomonadati</taxon>
        <taxon>Pseudomonadota</taxon>
        <taxon>Alphaproteobacteria</taxon>
        <taxon>Kordiimonadales</taxon>
        <taxon>Kordiimonadaceae</taxon>
        <taxon>Kordiimonas</taxon>
    </lineage>
</organism>
<protein>
    <submittedName>
        <fullName evidence="1">Uncharacterized protein</fullName>
    </submittedName>
</protein>
<evidence type="ECO:0000313" key="2">
    <source>
        <dbReference type="Proteomes" id="UP000630923"/>
    </source>
</evidence>
<reference evidence="1" key="2">
    <citation type="submission" date="2020-09" db="EMBL/GenBank/DDBJ databases">
        <authorList>
            <person name="Sun Q."/>
            <person name="Kim S."/>
        </authorList>
    </citation>
    <scope>NUCLEOTIDE SEQUENCE</scope>
    <source>
        <strain evidence="1">KCTC 42590</strain>
    </source>
</reference>
<evidence type="ECO:0000313" key="1">
    <source>
        <dbReference type="EMBL" id="GHF12582.1"/>
    </source>
</evidence>
<keyword evidence="2" id="KW-1185">Reference proteome</keyword>
<name>A0A919AKA0_9PROT</name>
<dbReference type="Proteomes" id="UP000630923">
    <property type="component" value="Unassembled WGS sequence"/>
</dbReference>
<dbReference type="EMBL" id="BNCI01000001">
    <property type="protein sequence ID" value="GHF12582.1"/>
    <property type="molecule type" value="Genomic_DNA"/>
</dbReference>
<proteinExistence type="predicted"/>
<sequence length="102" mass="11811">MKVKSSFKGCPLKYKCNEKWEDLQRTPVPEVRHCRVCEKPVHWISSDMELFDACQEGKCVAFYDFSTDESSLPVMGTTFVSAEEYEKLIEEMTNPRGTIAHR</sequence>
<gene>
    <name evidence="1" type="ORF">GCM10017044_03180</name>
</gene>
<dbReference type="RefSeq" id="WP_191249811.1">
    <property type="nucleotide sequence ID" value="NZ_BNCI01000001.1"/>
</dbReference>
<accession>A0A919AKA0</accession>
<comment type="caution">
    <text evidence="1">The sequence shown here is derived from an EMBL/GenBank/DDBJ whole genome shotgun (WGS) entry which is preliminary data.</text>
</comment>
<dbReference type="AlphaFoldDB" id="A0A919AKA0"/>